<dbReference type="SUPFAM" id="SSF48230">
    <property type="entry name" value="Chondroitin AC/alginate lyase"/>
    <property type="match status" value="1"/>
</dbReference>
<reference evidence="3 4" key="1">
    <citation type="submission" date="2024-08" db="EMBL/GenBank/DDBJ databases">
        <title>Whole-genome sequencing of halo(alkali)philic microorganisms from hypersaline lakes.</title>
        <authorList>
            <person name="Sorokin D.Y."/>
            <person name="Merkel A.Y."/>
            <person name="Messina E."/>
            <person name="Yakimov M."/>
        </authorList>
    </citation>
    <scope>NUCLEOTIDE SEQUENCE [LARGE SCALE GENOMIC DNA]</scope>
    <source>
        <strain evidence="3 4">AB-hyl4</strain>
    </source>
</reference>
<proteinExistence type="predicted"/>
<dbReference type="Proteomes" id="UP001575105">
    <property type="component" value="Unassembled WGS sequence"/>
</dbReference>
<dbReference type="EMBL" id="JBGUBD010000004">
    <property type="protein sequence ID" value="MFA9478074.1"/>
    <property type="molecule type" value="Genomic_DNA"/>
</dbReference>
<evidence type="ECO:0000259" key="2">
    <source>
        <dbReference type="Pfam" id="PF07940"/>
    </source>
</evidence>
<protein>
    <submittedName>
        <fullName evidence="3">Heparinase II/III family protein</fullName>
    </submittedName>
</protein>
<accession>A0ABV4U6G7</accession>
<keyword evidence="4" id="KW-1185">Reference proteome</keyword>
<name>A0ABV4U6G7_9BACT</name>
<dbReference type="PANTHER" id="PTHR38045">
    <property type="entry name" value="CHROMOSOME 1, WHOLE GENOME SHOTGUN SEQUENCE"/>
    <property type="match status" value="1"/>
</dbReference>
<evidence type="ECO:0000313" key="3">
    <source>
        <dbReference type="EMBL" id="MFA9478074.1"/>
    </source>
</evidence>
<feature type="domain" description="Heparinase II/III-like C-terminal" evidence="2">
    <location>
        <begin position="398"/>
        <end position="570"/>
    </location>
</feature>
<dbReference type="Pfam" id="PF07940">
    <property type="entry name" value="Hepar_II_III_C"/>
    <property type="match status" value="1"/>
</dbReference>
<evidence type="ECO:0000313" key="4">
    <source>
        <dbReference type="Proteomes" id="UP001575105"/>
    </source>
</evidence>
<dbReference type="InterPro" id="IPR012480">
    <property type="entry name" value="Hepar_II_III_C"/>
</dbReference>
<dbReference type="Gene3D" id="2.70.98.70">
    <property type="match status" value="1"/>
</dbReference>
<dbReference type="RefSeq" id="WP_425345002.1">
    <property type="nucleotide sequence ID" value="NZ_JBGUBD010000004.1"/>
</dbReference>
<sequence length="640" mass="72064">MTNEVNPEKAKRTEIVDKHLPPSVLFTCYLPDQHLEQALIAISKQRPRLFLPPERERRVKQHIRSDAMLGAFFETMRAQADAMLDLEPVEHQLEGRRLLDVSRQCLKRVVYLSLARRMTGEPQYGARAEEEMVAAAAFEDWNPSHFLDTAEMTTALAIGYDWLYHDLAQDAREKIRNAIIEKGLQASIGGNPRHMEWISGDSNWTQVCHASMVIGALAVGEDVPELAAQIITRALDNIGRPMAAYDPQGAYPEGPIYWGYGTNFNVLLLDALQSALGSLDMYIDITQHEGFMRTGDYMLHVTAATGDYFNYFDNSPDAELQSAQHWFALRFKNPGLLWHEKRLLERYVHADHDAADHHNRLDPFALIWAQPIDDLDPPKTLHWDSGGVNPIGTHRSAWTRDAVYLGIKGGRPRTAHGHMDIGSFVMESDGVRWAVDLGAQRYHALEAAGLSLWDLSQEGDRWEIFRLNNRSHNTLVVNDELQRVEGMAPIIHSSSNEQWAYTIINMTEVYEGQLVKAHRGGAMLHNYQIVIQDELTATDEAAHVRWGMVTQADVEITDAQHAILKQNGQTLGFDVLRPAEAEIQIYSMEPPAAYDVCNSGTRMIGFEATLAPNSEQRLVVLLTPGQTTPSKIAIKPLSKW</sequence>
<comment type="caution">
    <text evidence="3">The sequence shown here is derived from an EMBL/GenBank/DDBJ whole genome shotgun (WGS) entry which is preliminary data.</text>
</comment>
<evidence type="ECO:0000256" key="1">
    <source>
        <dbReference type="ARBA" id="ARBA00004196"/>
    </source>
</evidence>
<comment type="subcellular location">
    <subcellularLocation>
        <location evidence="1">Cell envelope</location>
    </subcellularLocation>
</comment>
<dbReference type="InterPro" id="IPR008929">
    <property type="entry name" value="Chondroitin_lyas"/>
</dbReference>
<gene>
    <name evidence="3" type="ORF">ACERK3_07160</name>
</gene>
<organism evidence="3 4">
    <name type="scientific">Natronomicrosphaera hydrolytica</name>
    <dbReference type="NCBI Taxonomy" id="3242702"/>
    <lineage>
        <taxon>Bacteria</taxon>
        <taxon>Pseudomonadati</taxon>
        <taxon>Planctomycetota</taxon>
        <taxon>Phycisphaerae</taxon>
        <taxon>Phycisphaerales</taxon>
        <taxon>Phycisphaeraceae</taxon>
        <taxon>Natronomicrosphaera</taxon>
    </lineage>
</organism>
<dbReference type="PANTHER" id="PTHR38045:SF1">
    <property type="entry name" value="HEPARINASE II_III-LIKE PROTEIN"/>
    <property type="match status" value="1"/>
</dbReference>
<dbReference type="Gene3D" id="1.50.10.100">
    <property type="entry name" value="Chondroitin AC/alginate lyase"/>
    <property type="match status" value="1"/>
</dbReference>